<keyword evidence="10" id="KW-1185">Reference proteome</keyword>
<comment type="function">
    <text evidence="8">This protein is part of the stalk that links CF(0) to CF(1). It either transmits conformational changes from CF(0) to CF(1) or is implicated in proton conduction.</text>
</comment>
<dbReference type="OrthoDB" id="5242917at2"/>
<dbReference type="PROSITE" id="PS00389">
    <property type="entry name" value="ATPASE_DELTA"/>
    <property type="match status" value="1"/>
</dbReference>
<evidence type="ECO:0000256" key="5">
    <source>
        <dbReference type="ARBA" id="ARBA00023136"/>
    </source>
</evidence>
<evidence type="ECO:0000313" key="10">
    <source>
        <dbReference type="Proteomes" id="UP000275069"/>
    </source>
</evidence>
<dbReference type="GO" id="GO:0016787">
    <property type="term" value="F:hydrolase activity"/>
    <property type="evidence" value="ECO:0007669"/>
    <property type="project" value="UniProtKB-KW"/>
</dbReference>
<dbReference type="KEGG" id="gry:D7I44_13400"/>
<organism evidence="9 10">
    <name type="scientific">Gryllotalpicola protaetiae</name>
    <dbReference type="NCBI Taxonomy" id="2419771"/>
    <lineage>
        <taxon>Bacteria</taxon>
        <taxon>Bacillati</taxon>
        <taxon>Actinomycetota</taxon>
        <taxon>Actinomycetes</taxon>
        <taxon>Micrococcales</taxon>
        <taxon>Microbacteriaceae</taxon>
        <taxon>Gryllotalpicola</taxon>
    </lineage>
</organism>
<evidence type="ECO:0000256" key="4">
    <source>
        <dbReference type="ARBA" id="ARBA00023065"/>
    </source>
</evidence>
<name>A0A387BTQ9_9MICO</name>
<keyword evidence="9" id="KW-0378">Hydrolase</keyword>
<keyword evidence="7 8" id="KW-0066">ATP synthesis</keyword>
<evidence type="ECO:0000256" key="3">
    <source>
        <dbReference type="ARBA" id="ARBA00022781"/>
    </source>
</evidence>
<gene>
    <name evidence="8" type="primary">atpH</name>
    <name evidence="9" type="ORF">D7I44_13400</name>
</gene>
<evidence type="ECO:0000256" key="8">
    <source>
        <dbReference type="HAMAP-Rule" id="MF_01416"/>
    </source>
</evidence>
<dbReference type="InterPro" id="IPR020781">
    <property type="entry name" value="ATPase_OSCP/d_CS"/>
</dbReference>
<evidence type="ECO:0000256" key="2">
    <source>
        <dbReference type="ARBA" id="ARBA00022448"/>
    </source>
</evidence>
<dbReference type="GO" id="GO:0046933">
    <property type="term" value="F:proton-transporting ATP synthase activity, rotational mechanism"/>
    <property type="evidence" value="ECO:0007669"/>
    <property type="project" value="UniProtKB-UniRule"/>
</dbReference>
<dbReference type="RefSeq" id="WP_120789956.1">
    <property type="nucleotide sequence ID" value="NZ_CP032624.1"/>
</dbReference>
<comment type="similarity">
    <text evidence="8">Belongs to the ATPase delta chain family.</text>
</comment>
<dbReference type="Proteomes" id="UP000275069">
    <property type="component" value="Chromosome"/>
</dbReference>
<protein>
    <recommendedName>
        <fullName evidence="8">ATP synthase subunit delta</fullName>
    </recommendedName>
    <alternativeName>
        <fullName evidence="8">ATP synthase F(1) sector subunit delta</fullName>
    </alternativeName>
    <alternativeName>
        <fullName evidence="8">F-type ATPase subunit delta</fullName>
        <shortName evidence="8">F-ATPase subunit delta</shortName>
    </alternativeName>
</protein>
<keyword evidence="3 8" id="KW-0375">Hydrogen ion transport</keyword>
<dbReference type="EMBL" id="CP032624">
    <property type="protein sequence ID" value="AYG04426.1"/>
    <property type="molecule type" value="Genomic_DNA"/>
</dbReference>
<keyword evidence="2 8" id="KW-0813">Transport</keyword>
<dbReference type="HAMAP" id="MF_01416">
    <property type="entry name" value="ATP_synth_delta_bact"/>
    <property type="match status" value="1"/>
</dbReference>
<dbReference type="PRINTS" id="PR00125">
    <property type="entry name" value="ATPASEDELTA"/>
</dbReference>
<dbReference type="Pfam" id="PF00213">
    <property type="entry name" value="OSCP"/>
    <property type="match status" value="1"/>
</dbReference>
<keyword evidence="6 8" id="KW-0139">CF(1)</keyword>
<dbReference type="GO" id="GO:0005886">
    <property type="term" value="C:plasma membrane"/>
    <property type="evidence" value="ECO:0007669"/>
    <property type="project" value="UniProtKB-SubCell"/>
</dbReference>
<evidence type="ECO:0000256" key="1">
    <source>
        <dbReference type="ARBA" id="ARBA00004370"/>
    </source>
</evidence>
<keyword evidence="4 8" id="KW-0406">Ion transport</keyword>
<comment type="subcellular location">
    <subcellularLocation>
        <location evidence="8">Cell membrane</location>
        <topology evidence="8">Peripheral membrane protein</topology>
    </subcellularLocation>
    <subcellularLocation>
        <location evidence="1">Membrane</location>
    </subcellularLocation>
</comment>
<dbReference type="NCBIfam" id="NF009967">
    <property type="entry name" value="PRK13430.1"/>
    <property type="match status" value="1"/>
</dbReference>
<reference evidence="9 10" key="1">
    <citation type="submission" date="2018-09" db="EMBL/GenBank/DDBJ databases">
        <title>Genome sequencing of strain 2DFW10M-5.</title>
        <authorList>
            <person name="Heo J."/>
            <person name="Kim S.-J."/>
            <person name="Kwon S.-W."/>
        </authorList>
    </citation>
    <scope>NUCLEOTIDE SEQUENCE [LARGE SCALE GENOMIC DNA]</scope>
    <source>
        <strain evidence="9 10">2DFW10M-5</strain>
    </source>
</reference>
<dbReference type="NCBIfam" id="TIGR01145">
    <property type="entry name" value="ATP_synt_delta"/>
    <property type="match status" value="1"/>
</dbReference>
<dbReference type="PANTHER" id="PTHR11910">
    <property type="entry name" value="ATP SYNTHASE DELTA CHAIN"/>
    <property type="match status" value="1"/>
</dbReference>
<comment type="function">
    <text evidence="8">F(1)F(0) ATP synthase produces ATP from ADP in the presence of a proton or sodium gradient. F-type ATPases consist of two structural domains, F(1) containing the extramembraneous catalytic core and F(0) containing the membrane proton channel, linked together by a central stalk and a peripheral stalk. During catalysis, ATP synthesis in the catalytic domain of F(1) is coupled via a rotary mechanism of the central stalk subunits to proton translocation.</text>
</comment>
<accession>A0A387BTQ9</accession>
<sequence length="264" mass="27307">MGSATRSAAVVLRDALAQQGGAADLAVAEELFSIARLVGSSLQLRNTIADPTADPAEKAALTERIFGGKVAASTLAILKTAVQQRWSASADLAEGLEEVGVRAIAQNSADAERLGDELFAVSGAVSSDAELELALRSKLAGADAKVGVVDRLLTGKVSAGTVAIVSQLVADPRGRSIRESLRWAQQTIADQRDAVLAVVTTAQPLTAAQLGRLRDVFAARYGKAVALSTVIDASLIGGLRVRVGDDVIDSSIATRLSDVRLQLA</sequence>
<dbReference type="AlphaFoldDB" id="A0A387BTQ9"/>
<evidence type="ECO:0000256" key="7">
    <source>
        <dbReference type="ARBA" id="ARBA00023310"/>
    </source>
</evidence>
<keyword evidence="8" id="KW-1003">Cell membrane</keyword>
<proteinExistence type="inferred from homology"/>
<evidence type="ECO:0000256" key="6">
    <source>
        <dbReference type="ARBA" id="ARBA00023196"/>
    </source>
</evidence>
<keyword evidence="5 8" id="KW-0472">Membrane</keyword>
<dbReference type="InterPro" id="IPR000711">
    <property type="entry name" value="ATPase_OSCP/dsu"/>
</dbReference>
<dbReference type="GO" id="GO:0045259">
    <property type="term" value="C:proton-transporting ATP synthase complex"/>
    <property type="evidence" value="ECO:0007669"/>
    <property type="project" value="UniProtKB-KW"/>
</dbReference>
<evidence type="ECO:0000313" key="9">
    <source>
        <dbReference type="EMBL" id="AYG04426.1"/>
    </source>
</evidence>